<reference evidence="1 2" key="1">
    <citation type="submission" date="2013-05" db="EMBL/GenBank/DDBJ databases">
        <title>Draft genome of the parasitic nematode Anyclostoma ceylanicum.</title>
        <authorList>
            <person name="Mitreva M."/>
        </authorList>
    </citation>
    <scope>NUCLEOTIDE SEQUENCE [LARGE SCALE GENOMIC DNA]</scope>
</reference>
<evidence type="ECO:0000313" key="1">
    <source>
        <dbReference type="EMBL" id="EPB73376.1"/>
    </source>
</evidence>
<keyword evidence="2" id="KW-1185">Reference proteome</keyword>
<evidence type="ECO:0000313" key="2">
    <source>
        <dbReference type="Proteomes" id="UP000054495"/>
    </source>
</evidence>
<dbReference type="AlphaFoldDB" id="A0A0D6LTK9"/>
<gene>
    <name evidence="1" type="ORF">ANCCEY_07536</name>
</gene>
<evidence type="ECO:0008006" key="3">
    <source>
        <dbReference type="Google" id="ProtNLM"/>
    </source>
</evidence>
<protein>
    <recommendedName>
        <fullName evidence="3">Ras family protein</fullName>
    </recommendedName>
</protein>
<sequence>MGGGGRTAGSTVAGRTTAPAVLRVVVVGGGGVGKSALTIQFIQVLPYTETPIVHLFGTSSLFAPLPSTSSPVEIPNLCYKLPKKPGHTFRAASCGEHPPPPTKSRALCFRVPSIIDDIIRFH</sequence>
<dbReference type="Proteomes" id="UP000054495">
    <property type="component" value="Unassembled WGS sequence"/>
</dbReference>
<proteinExistence type="predicted"/>
<dbReference type="EMBL" id="KE124992">
    <property type="protein sequence ID" value="EPB73376.1"/>
    <property type="molecule type" value="Genomic_DNA"/>
</dbReference>
<name>A0A0D6LTK9_9BILA</name>
<accession>A0A0D6LTK9</accession>
<organism evidence="1 2">
    <name type="scientific">Ancylostoma ceylanicum</name>
    <dbReference type="NCBI Taxonomy" id="53326"/>
    <lineage>
        <taxon>Eukaryota</taxon>
        <taxon>Metazoa</taxon>
        <taxon>Ecdysozoa</taxon>
        <taxon>Nematoda</taxon>
        <taxon>Chromadorea</taxon>
        <taxon>Rhabditida</taxon>
        <taxon>Rhabditina</taxon>
        <taxon>Rhabditomorpha</taxon>
        <taxon>Strongyloidea</taxon>
        <taxon>Ancylostomatidae</taxon>
        <taxon>Ancylostomatinae</taxon>
        <taxon>Ancylostoma</taxon>
    </lineage>
</organism>